<feature type="region of interest" description="Disordered" evidence="7">
    <location>
        <begin position="664"/>
        <end position="694"/>
    </location>
</feature>
<feature type="compositionally biased region" description="Low complexity" evidence="7">
    <location>
        <begin position="1526"/>
        <end position="1541"/>
    </location>
</feature>
<dbReference type="Gene3D" id="3.90.1640.10">
    <property type="entry name" value="inorganic pyrophosphatase (n-terminal core)"/>
    <property type="match status" value="1"/>
</dbReference>
<comment type="caution">
    <text evidence="9">The sequence shown here is derived from an EMBL/GenBank/DDBJ whole genome shotgun (WGS) entry which is preliminary data.</text>
</comment>
<feature type="region of interest" description="Disordered" evidence="7">
    <location>
        <begin position="1734"/>
        <end position="1756"/>
    </location>
</feature>
<feature type="compositionally biased region" description="Acidic residues" evidence="7">
    <location>
        <begin position="1933"/>
        <end position="1963"/>
    </location>
</feature>
<feature type="region of interest" description="Disordered" evidence="7">
    <location>
        <begin position="1484"/>
        <end position="1623"/>
    </location>
</feature>
<dbReference type="InterPro" id="IPR038222">
    <property type="entry name" value="DHHA2_dom_sf"/>
</dbReference>
<feature type="region of interest" description="Disordered" evidence="7">
    <location>
        <begin position="992"/>
        <end position="1017"/>
    </location>
</feature>
<name>A0AAN8LH95_9TELE</name>
<dbReference type="PANTHER" id="PTHR12112:SF11">
    <property type="entry name" value="PROTEIN PRUNE HOMOLOG 2"/>
    <property type="match status" value="1"/>
</dbReference>
<dbReference type="InterPro" id="IPR022181">
    <property type="entry name" value="Bcl2-/adenovirus-E1B"/>
</dbReference>
<dbReference type="SMART" id="SM00516">
    <property type="entry name" value="SEC14"/>
    <property type="match status" value="1"/>
</dbReference>
<gene>
    <name evidence="9" type="ORF">J4Q44_G00235800</name>
</gene>
<feature type="region of interest" description="Disordered" evidence="7">
    <location>
        <begin position="1409"/>
        <end position="1445"/>
    </location>
</feature>
<dbReference type="GO" id="GO:0006915">
    <property type="term" value="P:apoptotic process"/>
    <property type="evidence" value="ECO:0007669"/>
    <property type="project" value="UniProtKB-KW"/>
</dbReference>
<feature type="compositionally biased region" description="Low complexity" evidence="7">
    <location>
        <begin position="1163"/>
        <end position="1174"/>
    </location>
</feature>
<keyword evidence="4" id="KW-0053">Apoptosis</keyword>
<comment type="subcellular location">
    <subcellularLocation>
        <location evidence="1">Cytoplasm</location>
    </subcellularLocation>
</comment>
<feature type="compositionally biased region" description="Polar residues" evidence="7">
    <location>
        <begin position="999"/>
        <end position="1017"/>
    </location>
</feature>
<dbReference type="EMBL" id="JAGTTL010000021">
    <property type="protein sequence ID" value="KAK6306655.1"/>
    <property type="molecule type" value="Genomic_DNA"/>
</dbReference>
<reference evidence="9 10" key="1">
    <citation type="submission" date="2021-04" db="EMBL/GenBank/DDBJ databases">
        <authorList>
            <person name="De Guttry C."/>
            <person name="Zahm M."/>
            <person name="Klopp C."/>
            <person name="Cabau C."/>
            <person name="Louis A."/>
            <person name="Berthelot C."/>
            <person name="Parey E."/>
            <person name="Roest Crollius H."/>
            <person name="Montfort J."/>
            <person name="Robinson-Rechavi M."/>
            <person name="Bucao C."/>
            <person name="Bouchez O."/>
            <person name="Gislard M."/>
            <person name="Lluch J."/>
            <person name="Milhes M."/>
            <person name="Lampietro C."/>
            <person name="Lopez Roques C."/>
            <person name="Donnadieu C."/>
            <person name="Braasch I."/>
            <person name="Desvignes T."/>
            <person name="Postlethwait J."/>
            <person name="Bobe J."/>
            <person name="Wedekind C."/>
            <person name="Guiguen Y."/>
        </authorList>
    </citation>
    <scope>NUCLEOTIDE SEQUENCE [LARGE SCALE GENOMIC DNA]</scope>
    <source>
        <strain evidence="9">Cs_M1</strain>
        <tissue evidence="9">Blood</tissue>
    </source>
</reference>
<dbReference type="SUPFAM" id="SSF52087">
    <property type="entry name" value="CRAL/TRIO domain"/>
    <property type="match status" value="1"/>
</dbReference>
<protein>
    <recommendedName>
        <fullName evidence="5">Protein prune homolog 2</fullName>
    </recommendedName>
    <alternativeName>
        <fullName evidence="6">BNIP2 motif-containing molecule at the C-terminal region 1</fullName>
    </alternativeName>
</protein>
<comment type="similarity">
    <text evidence="2">Belongs to the PPase class C family. Prune subfamily.</text>
</comment>
<dbReference type="GO" id="GO:0005737">
    <property type="term" value="C:cytoplasm"/>
    <property type="evidence" value="ECO:0007669"/>
    <property type="project" value="UniProtKB-SubCell"/>
</dbReference>
<feature type="region of interest" description="Disordered" evidence="7">
    <location>
        <begin position="1791"/>
        <end position="1842"/>
    </location>
</feature>
<dbReference type="Pfam" id="PF13716">
    <property type="entry name" value="CRAL_TRIO_2"/>
    <property type="match status" value="1"/>
</dbReference>
<evidence type="ECO:0000259" key="8">
    <source>
        <dbReference type="PROSITE" id="PS50191"/>
    </source>
</evidence>
<keyword evidence="10" id="KW-1185">Reference proteome</keyword>
<keyword evidence="3" id="KW-0963">Cytoplasm</keyword>
<feature type="compositionally biased region" description="Low complexity" evidence="7">
    <location>
        <begin position="1221"/>
        <end position="1233"/>
    </location>
</feature>
<feature type="compositionally biased region" description="Basic and acidic residues" evidence="7">
    <location>
        <begin position="1278"/>
        <end position="1291"/>
    </location>
</feature>
<feature type="compositionally biased region" description="Polar residues" evidence="7">
    <location>
        <begin position="1493"/>
        <end position="1505"/>
    </location>
</feature>
<feature type="compositionally biased region" description="Basic and acidic residues" evidence="7">
    <location>
        <begin position="1743"/>
        <end position="1756"/>
    </location>
</feature>
<feature type="compositionally biased region" description="Polar residues" evidence="7">
    <location>
        <begin position="1194"/>
        <end position="1206"/>
    </location>
</feature>
<dbReference type="PANTHER" id="PTHR12112">
    <property type="entry name" value="BNIP - RELATED"/>
    <property type="match status" value="1"/>
</dbReference>
<feature type="compositionally biased region" description="Basic and acidic residues" evidence="7">
    <location>
        <begin position="1802"/>
        <end position="1832"/>
    </location>
</feature>
<organism evidence="9 10">
    <name type="scientific">Coregonus suidteri</name>
    <dbReference type="NCBI Taxonomy" id="861788"/>
    <lineage>
        <taxon>Eukaryota</taxon>
        <taxon>Metazoa</taxon>
        <taxon>Chordata</taxon>
        <taxon>Craniata</taxon>
        <taxon>Vertebrata</taxon>
        <taxon>Euteleostomi</taxon>
        <taxon>Actinopterygii</taxon>
        <taxon>Neopterygii</taxon>
        <taxon>Teleostei</taxon>
        <taxon>Protacanthopterygii</taxon>
        <taxon>Salmoniformes</taxon>
        <taxon>Salmonidae</taxon>
        <taxon>Coregoninae</taxon>
        <taxon>Coregonus</taxon>
    </lineage>
</organism>
<accession>A0AAN8LH95</accession>
<dbReference type="InterPro" id="IPR036865">
    <property type="entry name" value="CRAL-TRIO_dom_sf"/>
</dbReference>
<feature type="region of interest" description="Disordered" evidence="7">
    <location>
        <begin position="1079"/>
        <end position="1291"/>
    </location>
</feature>
<sequence>MEAAASPATTDSNMEDYLWRAKTILASGPDHPKVHAVLGGVDPGVDSVASTLSYAYFLNQKERSDCVCVPVLCGQGCDVGLPGETVRYLKRVRVCESALLWRDDINLLQLHHRGKLSLTLMRDDVLNSSDYEALESSILRVVHHHEQRAREEGVLSMVMVVAREILQEAAEQICAPLGELLGEALRLQSEGMWIKDGHRSVDLEELLRALEERSSISPYDVTTGPNAGEAQLQGMDIEQMFLKELKEFSDEELTMSFTTVPVDLEDWNARHGLVGQLKSFCHHHSYESLVIVSSRQSDPRHPCQQVAVYSDNSDILNQICCELEESASSSLGLEPVDCLQGSQGSQGSLQLYHHKALADSPGGLGPLVMEFLKEFMERRCRLLTCAPTSRTSSTEGVAGSAPLSQGSSGFTDMYGSDVERLEGPIAVAMPGDVGADLVSPDSGLATIRSSRSSKESSVFLSDDSPVAEAMAGGFLLNPALGFPSLSPIPHERRHSSRNRSGDNFELFSFDPLHCSNASPPAEDAVLRSSRGTGGHGSSSLSEFDELSMVDFYTPDSSAGHGGLVGSDLIGGGALMDQSVNRVPPTPVNSLVGSSTHSGTEVCFFPEDVAQRINGLQHKESVSSSEAWDDFGLDTKGSTSDDANTWSLTEAGFVCTDCPNPDIDLEGLREDKDSGGGRGEGDVRNAKPREEKDVCSKPVERQLTLVNEYIEPYETWNPDSGFTEPWQPVTLGDLQLTPPDEENREGKLFKVTSRAQSRVVGKKREALATLTPETSKEEEDGLVRKATELDFWTYTAQKGFLKSDSATSTTSVTTASYPESLDLWNMTIHEDSQSTLTTPDMADLSERSDSCGLPALGTSLESPLGVSSEGMDMWNTTIQEDSASMATSPEDAGTGREELTGMEPWEAEPGTDLRQQEGEGIYSEEASPLQENVKRQAQRVQIVIKGDEGKICPQSGHDDHMMTENQITQDQIPGAMLVPVPNMVTSTSEYDNIGEGGVWSQPSSPDLQASPGTDTTELIQGQSSPFIAVLNPESSGSTTEHQASIVKGNSDYSGSTTTGIEQLTVQCSTGRQVFLFDGTSGLGHGTRNGQLPVPGGHSVESKYDNRGQGSEASEGPDWTEDLSSHSPFVLVDDGSSPTESDVLPLSHREEPVTELNFDQTWKDPATTQTQPSATPKLDSWDHLSTPVVKPGDSESPPNGASSLQWTTKVIYPDGGPHHMEDSSTMDAMSLSSSSGEKDRLKPSPDSLPPGSREDVRSNSDGDSSSGLEMDYIIVSGTVRESDRERKDDYRERNVTKDCDRGRREGSTSLETYSMLSYVATFLQSGTASHRHPEENNELNRHDLTNIDIHSPYCSVAGDNPISPIHTDVDHSTEANANGIGFFQSSHATNQRYSETAASYLVSPQIQVTTEISDRGQSDTNRSSLHKSEMRVAGLDSSDVDEDSYDGQTNAKVVKSSSASLRYPAEQHFFKAREEVYVHSQISLEDSDEGGLSPSAATCPSQRSQAWGSLLREQDDQQRQHAIPQSPLPLTDSSPSPLGDSSLMGTPDNQSGGPSPVQEVGLPFSGDLMDKEEEEFGMDPPSWDAGEEMEKGGCGVIHSHTHAPNPGPTDELLENSEHPCGGHFSEDGDRLTAQPMIDRFSQGQVDFAAEQPMRNQPRRPLQGLEDLLVNHKRGGYGDDFEEADSSDLGCIPTTANGASSPLSYTRLEDVATQPWNQQSSESVPHQWTASQDQANNSYTQYGYGHTDHHTHTDHPSVDYHETEDHAYHQTHDHAEDKRDDGLSQHYEAKGHTSTSYYYHTEGNGQDRSDDYSHYESEGQAHWEAERQDHSRTPEEPNDPTGNAKCLLEDHAHYETEEQTQYVPDDYAHFLLSRPASDDAGMMASNKDDTDGLENRPDPPSSLELNGASVPPRKKLVAPPMNVSLDRSEGSVLSDDALDTPDDALDTGDDLDINLDELDTPDEADSLEFNGLGDPQGSNQETDREPSEAIPEYSAEEERQDAKLWRTVVIGEQEHRIDMKCIEPYQRVISHGGYYGDLNAIIVFAACFLPDSNCDDYHYVMENLFLYVISTLELMVAEDYMIVYLNGATPRRRMPGLGWMKKCYQMIDRRLRKNLKSFIIVHPSWFIRTVLGIIRPFISSKFSSKIKYVNSLAELRELIPMEYVNIPESIIKYEEERGIQTFACMRLDEELQEEATKVDKRVNSGV</sequence>
<dbReference type="PROSITE" id="PS50191">
    <property type="entry name" value="CRAL_TRIO"/>
    <property type="match status" value="1"/>
</dbReference>
<feature type="region of interest" description="Disordered" evidence="7">
    <location>
        <begin position="1875"/>
        <end position="1995"/>
    </location>
</feature>
<feature type="compositionally biased region" description="Basic and acidic residues" evidence="7">
    <location>
        <begin position="1883"/>
        <end position="1894"/>
    </location>
</feature>
<dbReference type="InterPro" id="IPR001251">
    <property type="entry name" value="CRAL-TRIO_dom"/>
</dbReference>
<evidence type="ECO:0000256" key="5">
    <source>
        <dbReference type="ARBA" id="ARBA00039860"/>
    </source>
</evidence>
<dbReference type="CDD" id="cd00170">
    <property type="entry name" value="SEC14"/>
    <property type="match status" value="1"/>
</dbReference>
<evidence type="ECO:0000256" key="2">
    <source>
        <dbReference type="ARBA" id="ARBA00010331"/>
    </source>
</evidence>
<dbReference type="Pfam" id="PF02833">
    <property type="entry name" value="DHHA2"/>
    <property type="match status" value="1"/>
</dbReference>
<evidence type="ECO:0000313" key="9">
    <source>
        <dbReference type="EMBL" id="KAK6306655.1"/>
    </source>
</evidence>
<evidence type="ECO:0000256" key="4">
    <source>
        <dbReference type="ARBA" id="ARBA00022703"/>
    </source>
</evidence>
<dbReference type="InterPro" id="IPR004097">
    <property type="entry name" value="DHHA2"/>
</dbReference>
<dbReference type="Proteomes" id="UP001356427">
    <property type="component" value="Unassembled WGS sequence"/>
</dbReference>
<dbReference type="FunFam" id="3.40.525.10:FF:000001">
    <property type="entry name" value="BCL2/adenovirus E1B protein-interacting protein 2"/>
    <property type="match status" value="1"/>
</dbReference>
<evidence type="ECO:0000256" key="6">
    <source>
        <dbReference type="ARBA" id="ARBA00042084"/>
    </source>
</evidence>
<evidence type="ECO:0000256" key="3">
    <source>
        <dbReference type="ARBA" id="ARBA00022490"/>
    </source>
</evidence>
<dbReference type="Gene3D" id="3.10.310.20">
    <property type="entry name" value="DHHA2 domain"/>
    <property type="match status" value="1"/>
</dbReference>
<evidence type="ECO:0000313" key="10">
    <source>
        <dbReference type="Proteomes" id="UP001356427"/>
    </source>
</evidence>
<evidence type="ECO:0000256" key="7">
    <source>
        <dbReference type="SAM" id="MobiDB-lite"/>
    </source>
</evidence>
<proteinExistence type="inferred from homology"/>
<feature type="compositionally biased region" description="Basic and acidic residues" evidence="7">
    <location>
        <begin position="665"/>
        <end position="694"/>
    </location>
</feature>
<evidence type="ECO:0000256" key="1">
    <source>
        <dbReference type="ARBA" id="ARBA00004496"/>
    </source>
</evidence>
<dbReference type="Pfam" id="PF12496">
    <property type="entry name" value="BNIP2"/>
    <property type="match status" value="1"/>
</dbReference>
<feature type="region of interest" description="Disordered" evidence="7">
    <location>
        <begin position="520"/>
        <end position="539"/>
    </location>
</feature>
<dbReference type="Gene3D" id="3.40.525.10">
    <property type="entry name" value="CRAL-TRIO lipid binding domain"/>
    <property type="match status" value="1"/>
</dbReference>
<feature type="compositionally biased region" description="Polar residues" evidence="7">
    <location>
        <begin position="1791"/>
        <end position="1801"/>
    </location>
</feature>
<feature type="domain" description="CRAL-TRIO" evidence="8">
    <location>
        <begin position="2015"/>
        <end position="2175"/>
    </location>
</feature>